<name>E3N7C2_CAERE</name>
<feature type="region of interest" description="Disordered" evidence="2">
    <location>
        <begin position="453"/>
        <end position="472"/>
    </location>
</feature>
<feature type="compositionally biased region" description="Basic and acidic residues" evidence="2">
    <location>
        <begin position="1"/>
        <end position="13"/>
    </location>
</feature>
<dbReference type="InParanoid" id="E3N7C2"/>
<feature type="region of interest" description="Disordered" evidence="2">
    <location>
        <begin position="402"/>
        <end position="433"/>
    </location>
</feature>
<feature type="coiled-coil region" evidence="1">
    <location>
        <begin position="186"/>
        <end position="262"/>
    </location>
</feature>
<feature type="compositionally biased region" description="Pro residues" evidence="2">
    <location>
        <begin position="56"/>
        <end position="67"/>
    </location>
</feature>
<evidence type="ECO:0000313" key="4">
    <source>
        <dbReference type="Proteomes" id="UP000008281"/>
    </source>
</evidence>
<dbReference type="CTD" id="9813216"/>
<dbReference type="AlphaFoldDB" id="E3N7C2"/>
<dbReference type="STRING" id="31234.E3N7C2"/>
<evidence type="ECO:0000313" key="3">
    <source>
        <dbReference type="EMBL" id="EFO88484.1"/>
    </source>
</evidence>
<accession>E3N7C2</accession>
<dbReference type="RefSeq" id="XP_003095650.2">
    <property type="nucleotide sequence ID" value="XM_003095602.2"/>
</dbReference>
<feature type="region of interest" description="Disordered" evidence="2">
    <location>
        <begin position="477"/>
        <end position="519"/>
    </location>
</feature>
<dbReference type="Proteomes" id="UP000008281">
    <property type="component" value="Unassembled WGS sequence"/>
</dbReference>
<dbReference type="HOGENOM" id="CLU_534468_0_0_1"/>
<protein>
    <submittedName>
        <fullName evidence="3">Uncharacterized protein</fullName>
    </submittedName>
</protein>
<feature type="compositionally biased region" description="Polar residues" evidence="2">
    <location>
        <begin position="495"/>
        <end position="510"/>
    </location>
</feature>
<proteinExistence type="predicted"/>
<organism evidence="4">
    <name type="scientific">Caenorhabditis remanei</name>
    <name type="common">Caenorhabditis vulgaris</name>
    <dbReference type="NCBI Taxonomy" id="31234"/>
    <lineage>
        <taxon>Eukaryota</taxon>
        <taxon>Metazoa</taxon>
        <taxon>Ecdysozoa</taxon>
        <taxon>Nematoda</taxon>
        <taxon>Chromadorea</taxon>
        <taxon>Rhabditida</taxon>
        <taxon>Rhabditina</taxon>
        <taxon>Rhabditomorpha</taxon>
        <taxon>Rhabditoidea</taxon>
        <taxon>Rhabditidae</taxon>
        <taxon>Peloderinae</taxon>
        <taxon>Caenorhabditis</taxon>
    </lineage>
</organism>
<dbReference type="GeneID" id="9813216"/>
<keyword evidence="1" id="KW-0175">Coiled coil</keyword>
<dbReference type="FunCoup" id="E3N7C2">
    <property type="interactions" value="1"/>
</dbReference>
<keyword evidence="4" id="KW-1185">Reference proteome</keyword>
<feature type="coiled-coil region" evidence="1">
    <location>
        <begin position="74"/>
        <end position="136"/>
    </location>
</feature>
<feature type="compositionally biased region" description="Low complexity" evidence="2">
    <location>
        <begin position="477"/>
        <end position="494"/>
    </location>
</feature>
<feature type="compositionally biased region" description="Basic residues" evidence="2">
    <location>
        <begin position="14"/>
        <end position="35"/>
    </location>
</feature>
<feature type="compositionally biased region" description="Low complexity" evidence="2">
    <location>
        <begin position="404"/>
        <end position="415"/>
    </location>
</feature>
<gene>
    <name evidence="3" type="ORF">CRE_13054</name>
</gene>
<evidence type="ECO:0000256" key="1">
    <source>
        <dbReference type="SAM" id="Coils"/>
    </source>
</evidence>
<sequence length="544" mass="61998">MDDHRSRSSSRERSSRRKHRKHKHRSRRSRTRSRSRSFERYGQPGGSGIHINPAFGMPPPHSAPPPQSQMGYSATQLLQTNNMMEAEIARLNSALIAEQGQKQIEIQRNHMLQQELRNAQIQRDQANKKCNEVMSERRMMIEMKTEMANRINGLEVSGRMLREEVANANKGIEAKNEEIRAITYQSEIVRQQINALNERNAALKSKCETMVAQNRRQYEELEGKQKLVETAQLNVRKAETDLQCANLEIQRLLRELESSRQLETTSISEKQSFEQLLARKDDEIRVAGYKATSELKNANEKIEKLENRLKSENPAAYDDMTVEAIYVAIETIKSTYEKQLTRLEEEIEELKQEKTKQMEIDVESQEGNQMIEELPAYLQTPMKPDPAKMGGVKRTIQCKINLESGTPSQPSTSSPDRPPRPASGPPVDSPVTWHKRKTFERLPNMIVPLFGTTGISETSQGEPSSQQFSLDDMQTTSISSIPSTSESSNHQNSSLEPMTSSEDVPQTINLDTHHFSEEDLLLTEPNDLISPYQNLSEQQLLDLE</sequence>
<dbReference type="KEGG" id="crq:GCK72_019697"/>
<feature type="coiled-coil region" evidence="1">
    <location>
        <begin position="288"/>
        <end position="360"/>
    </location>
</feature>
<dbReference type="OMA" id="RKNNDEW"/>
<dbReference type="EMBL" id="DS268547">
    <property type="protein sequence ID" value="EFO88484.1"/>
    <property type="molecule type" value="Genomic_DNA"/>
</dbReference>
<dbReference type="OrthoDB" id="5877542at2759"/>
<dbReference type="eggNOG" id="ENOG502T1QZ">
    <property type="taxonomic scope" value="Eukaryota"/>
</dbReference>
<reference evidence="3" key="1">
    <citation type="submission" date="2007-07" db="EMBL/GenBank/DDBJ databases">
        <title>PCAP assembly of the Caenorhabditis remanei genome.</title>
        <authorList>
            <consortium name="The Caenorhabditis remanei Sequencing Consortium"/>
            <person name="Wilson R.K."/>
        </authorList>
    </citation>
    <scope>NUCLEOTIDE SEQUENCE [LARGE SCALE GENOMIC DNA]</scope>
    <source>
        <strain evidence="3">PB4641</strain>
    </source>
</reference>
<evidence type="ECO:0000256" key="2">
    <source>
        <dbReference type="SAM" id="MobiDB-lite"/>
    </source>
</evidence>
<feature type="region of interest" description="Disordered" evidence="2">
    <location>
        <begin position="1"/>
        <end position="70"/>
    </location>
</feature>